<evidence type="ECO:0000256" key="1">
    <source>
        <dbReference type="ARBA" id="ARBA00004141"/>
    </source>
</evidence>
<dbReference type="PANTHER" id="PTHR10283">
    <property type="entry name" value="SOLUTE CARRIER FAMILY 13 MEMBER"/>
    <property type="match status" value="1"/>
</dbReference>
<keyword evidence="8" id="KW-1185">Reference proteome</keyword>
<dbReference type="InterPro" id="IPR004680">
    <property type="entry name" value="Cit_transptr-like_dom"/>
</dbReference>
<evidence type="ECO:0000256" key="3">
    <source>
        <dbReference type="ARBA" id="ARBA00022692"/>
    </source>
</evidence>
<comment type="caution">
    <text evidence="7">The sequence shown here is derived from an EMBL/GenBank/DDBJ whole genome shotgun (WGS) entry which is preliminary data.</text>
</comment>
<dbReference type="EMBL" id="JAJMLW010000001">
    <property type="protein sequence ID" value="MCI2241219.1"/>
    <property type="molecule type" value="Genomic_DNA"/>
</dbReference>
<organism evidence="7 8">
    <name type="scientific">Adlercreutzia faecimuris</name>
    <dbReference type="NCBI Taxonomy" id="2897341"/>
    <lineage>
        <taxon>Bacteria</taxon>
        <taxon>Bacillati</taxon>
        <taxon>Actinomycetota</taxon>
        <taxon>Coriobacteriia</taxon>
        <taxon>Eggerthellales</taxon>
        <taxon>Eggerthellaceae</taxon>
        <taxon>Adlercreutzia</taxon>
    </lineage>
</organism>
<gene>
    <name evidence="7" type="ORF">LPT13_02485</name>
</gene>
<comment type="subcellular location">
    <subcellularLocation>
        <location evidence="1">Membrane</location>
        <topology evidence="1">Multi-pass membrane protein</topology>
    </subcellularLocation>
</comment>
<keyword evidence="3" id="KW-0812">Transmembrane</keyword>
<evidence type="ECO:0000313" key="7">
    <source>
        <dbReference type="EMBL" id="MCI2241219.1"/>
    </source>
</evidence>
<name>A0ABS9WEC2_9ACTN</name>
<evidence type="ECO:0000259" key="6">
    <source>
        <dbReference type="Pfam" id="PF03600"/>
    </source>
</evidence>
<dbReference type="Pfam" id="PF03600">
    <property type="entry name" value="CitMHS"/>
    <property type="match status" value="1"/>
</dbReference>
<accession>A0ABS9WEC2</accession>
<dbReference type="RefSeq" id="WP_242163161.1">
    <property type="nucleotide sequence ID" value="NZ_JAJMLW010000001.1"/>
</dbReference>
<proteinExistence type="predicted"/>
<feature type="domain" description="Citrate transporter-like" evidence="6">
    <location>
        <begin position="47"/>
        <end position="399"/>
    </location>
</feature>
<evidence type="ECO:0000313" key="8">
    <source>
        <dbReference type="Proteomes" id="UP001430755"/>
    </source>
</evidence>
<evidence type="ECO:0000256" key="4">
    <source>
        <dbReference type="ARBA" id="ARBA00022989"/>
    </source>
</evidence>
<sequence>MKQKSMPLRLGIMLVGLAAIALAYLAPAPAGLTSPALTALVVFLVAIVFWVTEVMPIAITGWAMVGILPLLGVLTPDEAWAASINNAIIFYLCCFAFACFIGRSSIATRLTGMILRWAGTSSSRVLLGFMAVTALISSLMDNLPLCAVMLPIAYGVLDANDTPLGRKSPFAKCLAIGIPWAAAIGGMMTPAGCIINVLTLSLLEQSFGLQISFVQWMALGIPATLILIPVGWLALTRIFKPEALSQQAVDAGIRQADELPAMPRTEIAGVVVMLGTLVVWVAGSWVPALNTTVVSLVALGLMFFPGVDAIKFDDFLSDSPWGMMLLMMAVNVLVAGLIATGAIEWLVAVVMAPMTAWPLMVTMVALSVIACLLHNVIPAGPACAGLIAVPFATIIVSMGGNLAAVCAMVAWWSAISLMLPLDGVPLLSYANKRKYFSFGDMLKVGWAPSVVLVIITVTLTPATCALLGLA</sequence>
<keyword evidence="2" id="KW-0813">Transport</keyword>
<evidence type="ECO:0000256" key="5">
    <source>
        <dbReference type="ARBA" id="ARBA00023136"/>
    </source>
</evidence>
<reference evidence="7" key="1">
    <citation type="submission" date="2021-11" db="EMBL/GenBank/DDBJ databases">
        <title>A Novel Adlercreutzia Species, isolated from a Allomyrina dichotoma larva feces.</title>
        <authorList>
            <person name="Suh M.K."/>
        </authorList>
    </citation>
    <scope>NUCLEOTIDE SEQUENCE</scope>
    <source>
        <strain evidence="7">JBNU-10</strain>
    </source>
</reference>
<dbReference type="PANTHER" id="PTHR10283:SF92">
    <property type="entry name" value="LOW-AFFINITY PHOSPHATE TRANSPORTER PHO91"/>
    <property type="match status" value="1"/>
</dbReference>
<dbReference type="Proteomes" id="UP001430755">
    <property type="component" value="Unassembled WGS sequence"/>
</dbReference>
<protein>
    <submittedName>
        <fullName evidence="7">Anion permease</fullName>
    </submittedName>
</protein>
<keyword evidence="4" id="KW-1133">Transmembrane helix</keyword>
<keyword evidence="5" id="KW-0472">Membrane</keyword>
<evidence type="ECO:0000256" key="2">
    <source>
        <dbReference type="ARBA" id="ARBA00022448"/>
    </source>
</evidence>